<dbReference type="GO" id="GO:0016740">
    <property type="term" value="F:transferase activity"/>
    <property type="evidence" value="ECO:0007669"/>
    <property type="project" value="UniProtKB-KW"/>
</dbReference>
<keyword evidence="3" id="KW-0786">Thiamine pyrophosphate</keyword>
<comment type="caution">
    <text evidence="5">The sequence shown here is derived from an EMBL/GenBank/DDBJ whole genome shotgun (WGS) entry which is preliminary data.</text>
</comment>
<dbReference type="PANTHER" id="PTHR43825">
    <property type="entry name" value="PYRUVATE DEHYDROGENASE E1 COMPONENT"/>
    <property type="match status" value="1"/>
</dbReference>
<evidence type="ECO:0000256" key="2">
    <source>
        <dbReference type="ARBA" id="ARBA00022679"/>
    </source>
</evidence>
<name>A0A7C4KIU4_9CHLR</name>
<evidence type="ECO:0000259" key="4">
    <source>
        <dbReference type="SMART" id="SM00861"/>
    </source>
</evidence>
<dbReference type="SUPFAM" id="SSF52922">
    <property type="entry name" value="TK C-terminal domain-like"/>
    <property type="match status" value="1"/>
</dbReference>
<evidence type="ECO:0000313" key="5">
    <source>
        <dbReference type="EMBL" id="HGS22674.1"/>
    </source>
</evidence>
<dbReference type="Pfam" id="PF02779">
    <property type="entry name" value="Transket_pyr"/>
    <property type="match status" value="1"/>
</dbReference>
<evidence type="ECO:0000256" key="3">
    <source>
        <dbReference type="ARBA" id="ARBA00023052"/>
    </source>
</evidence>
<dbReference type="InterPro" id="IPR029061">
    <property type="entry name" value="THDP-binding"/>
</dbReference>
<dbReference type="InterPro" id="IPR020826">
    <property type="entry name" value="Transketolase_BS"/>
</dbReference>
<sequence>MRNAFFSELADLMVHDSRIVFITGDLGYKLFDPLADIDPERVINFGIRESAMVGFAAGLAKTGMLPFIYSIVPFITLRCLEQIKIDLCYNRCTAVVVGVGGGLTYGTNGPTHHGVEDVGVLSCLPGLTIWTPCDSQEVRACLRASGDMAQPAYLRLGRGGEPLLHQPDGPLPDIAEPLVYGSVEQGMIISFGHILHEVQQARKLLRQRGLEPAVVHLPTMQPFPQRRVAELLAAGGPVLTVEEHVANGGLGSKVAVVMAESGLSQKLRRLALDRGFPESCMDRQTSLAWAGLDPVAIAAAYQDLAKRN</sequence>
<dbReference type="AlphaFoldDB" id="A0A7C4KIU4"/>
<protein>
    <recommendedName>
        <fullName evidence="4">Transketolase-like pyrimidine-binding domain-containing protein</fullName>
    </recommendedName>
</protein>
<proteinExistence type="predicted"/>
<feature type="domain" description="Transketolase-like pyrimidine-binding" evidence="4">
    <location>
        <begin position="1"/>
        <end position="163"/>
    </location>
</feature>
<dbReference type="PANTHER" id="PTHR43825:SF5">
    <property type="entry name" value="HYPOTHETICAL TRANSKETOLASE FAMILY PROTEIN"/>
    <property type="match status" value="1"/>
</dbReference>
<dbReference type="InterPro" id="IPR051157">
    <property type="entry name" value="PDH/Transketolase"/>
</dbReference>
<dbReference type="SUPFAM" id="SSF52518">
    <property type="entry name" value="Thiamin diphosphate-binding fold (THDP-binding)"/>
    <property type="match status" value="1"/>
</dbReference>
<organism evidence="5">
    <name type="scientific">Anaerolinea thermolimosa</name>
    <dbReference type="NCBI Taxonomy" id="229919"/>
    <lineage>
        <taxon>Bacteria</taxon>
        <taxon>Bacillati</taxon>
        <taxon>Chloroflexota</taxon>
        <taxon>Anaerolineae</taxon>
        <taxon>Anaerolineales</taxon>
        <taxon>Anaerolineaceae</taxon>
        <taxon>Anaerolinea</taxon>
    </lineage>
</organism>
<comment type="cofactor">
    <cofactor evidence="1">
        <name>thiamine diphosphate</name>
        <dbReference type="ChEBI" id="CHEBI:58937"/>
    </cofactor>
</comment>
<reference evidence="5" key="1">
    <citation type="journal article" date="2020" name="mSystems">
        <title>Genome- and Community-Level Interaction Insights into Carbon Utilization and Element Cycling Functions of Hydrothermarchaeota in Hydrothermal Sediment.</title>
        <authorList>
            <person name="Zhou Z."/>
            <person name="Liu Y."/>
            <person name="Xu W."/>
            <person name="Pan J."/>
            <person name="Luo Z.H."/>
            <person name="Li M."/>
        </authorList>
    </citation>
    <scope>NUCLEOTIDE SEQUENCE [LARGE SCALE GENOMIC DNA]</scope>
    <source>
        <strain evidence="5">SpSt-573</strain>
    </source>
</reference>
<gene>
    <name evidence="5" type="ORF">ENT37_12525</name>
</gene>
<keyword evidence="2" id="KW-0808">Transferase</keyword>
<dbReference type="Gene3D" id="3.40.50.920">
    <property type="match status" value="1"/>
</dbReference>
<accession>A0A7C4KIU4</accession>
<dbReference type="SMART" id="SM00861">
    <property type="entry name" value="Transket_pyr"/>
    <property type="match status" value="1"/>
</dbReference>
<dbReference type="Gene3D" id="3.40.50.970">
    <property type="match status" value="1"/>
</dbReference>
<dbReference type="EMBL" id="DSYK01000626">
    <property type="protein sequence ID" value="HGS22674.1"/>
    <property type="molecule type" value="Genomic_DNA"/>
</dbReference>
<dbReference type="InterPro" id="IPR005475">
    <property type="entry name" value="Transketolase-like_Pyr-bd"/>
</dbReference>
<dbReference type="InterPro" id="IPR033248">
    <property type="entry name" value="Transketolase_C"/>
</dbReference>
<dbReference type="CDD" id="cd07033">
    <property type="entry name" value="TPP_PYR_DXS_TK_like"/>
    <property type="match status" value="1"/>
</dbReference>
<evidence type="ECO:0000256" key="1">
    <source>
        <dbReference type="ARBA" id="ARBA00001964"/>
    </source>
</evidence>
<dbReference type="InterPro" id="IPR009014">
    <property type="entry name" value="Transketo_C/PFOR_II"/>
</dbReference>
<dbReference type="Pfam" id="PF02780">
    <property type="entry name" value="Transketolase_C"/>
    <property type="match status" value="1"/>
</dbReference>
<dbReference type="PROSITE" id="PS00802">
    <property type="entry name" value="TRANSKETOLASE_2"/>
    <property type="match status" value="1"/>
</dbReference>